<dbReference type="PANTHER" id="PTHR43065">
    <property type="entry name" value="SENSOR HISTIDINE KINASE"/>
    <property type="match status" value="1"/>
</dbReference>
<dbReference type="InterPro" id="IPR003594">
    <property type="entry name" value="HATPase_dom"/>
</dbReference>
<keyword evidence="5" id="KW-0547">Nucleotide-binding</keyword>
<dbReference type="Proteomes" id="UP001516472">
    <property type="component" value="Unassembled WGS sequence"/>
</dbReference>
<sequence>MKPARTPEARTAHRPRVLVVDDNAALLDNMAELLGDAGYEVATATSCAGALERARDGFDVALVDVRLPDGEGTSLAPRLKERVPDGEVVLLTGLGMLEAAVAAVHAGACAYLLKPCATPELLLTLEQALRQVRLHREKRELARRAQVTEKLAAVGTLTAGLSHEIRNPLNAAALQLTVLERRVRRLEEGAQGPLLEPLLLVRDEIRRLNHILEDFLQFARPREFQSDAVEVAPLLERVRSLLSGQAEQRGVALEVEPTRVMAVRGDEERLRQVLLNLALNALQAAPPGGRVRFSASPRGDEVALCVDDSGPGIPAAVQARLFEPFFTTKAGGSGLGLSIVHAIVTQHGGTVTVEDGPLGGARLTVQLPVMVGEVPWEDDVAGPPRPGGA</sequence>
<dbReference type="RefSeq" id="WP_193347609.1">
    <property type="nucleotide sequence ID" value="NZ_CBCSIP010000069.1"/>
</dbReference>
<dbReference type="InterPro" id="IPR004358">
    <property type="entry name" value="Sig_transdc_His_kin-like_C"/>
</dbReference>
<dbReference type="SMART" id="SM00448">
    <property type="entry name" value="REC"/>
    <property type="match status" value="1"/>
</dbReference>
<dbReference type="EC" id="2.7.13.3" evidence="2"/>
<evidence type="ECO:0000259" key="11">
    <source>
        <dbReference type="PROSITE" id="PS50110"/>
    </source>
</evidence>
<dbReference type="PROSITE" id="PS50110">
    <property type="entry name" value="RESPONSE_REGULATORY"/>
    <property type="match status" value="1"/>
</dbReference>
<evidence type="ECO:0000313" key="13">
    <source>
        <dbReference type="Proteomes" id="UP001516472"/>
    </source>
</evidence>
<feature type="modified residue" description="4-aspartylphosphate" evidence="9">
    <location>
        <position position="64"/>
    </location>
</feature>
<dbReference type="SMART" id="SM00388">
    <property type="entry name" value="HisKA"/>
    <property type="match status" value="1"/>
</dbReference>
<accession>A0ABR9PJU4</accession>
<reference evidence="12 13" key="1">
    <citation type="submission" date="2020-02" db="EMBL/GenBank/DDBJ databases">
        <authorList>
            <person name="Babadi Z.K."/>
            <person name="Risdian C."/>
            <person name="Ebrahimipour G.H."/>
            <person name="Wink J."/>
        </authorList>
    </citation>
    <scope>NUCLEOTIDE SEQUENCE [LARGE SCALE GENOMIC DNA]</scope>
    <source>
        <strain evidence="12 13">ZKHCc1 1396</strain>
    </source>
</reference>
<name>A0ABR9PJU4_9BACT</name>
<keyword evidence="4" id="KW-0808">Transferase</keyword>
<evidence type="ECO:0000256" key="6">
    <source>
        <dbReference type="ARBA" id="ARBA00022777"/>
    </source>
</evidence>
<evidence type="ECO:0000256" key="1">
    <source>
        <dbReference type="ARBA" id="ARBA00000085"/>
    </source>
</evidence>
<comment type="catalytic activity">
    <reaction evidence="1">
        <text>ATP + protein L-histidine = ADP + protein N-phospho-L-histidine.</text>
        <dbReference type="EC" id="2.7.13.3"/>
    </reaction>
</comment>
<comment type="caution">
    <text evidence="12">The sequence shown here is derived from an EMBL/GenBank/DDBJ whole genome shotgun (WGS) entry which is preliminary data.</text>
</comment>
<dbReference type="CDD" id="cd00075">
    <property type="entry name" value="HATPase"/>
    <property type="match status" value="1"/>
</dbReference>
<feature type="domain" description="Response regulatory" evidence="11">
    <location>
        <begin position="16"/>
        <end position="129"/>
    </location>
</feature>
<keyword evidence="13" id="KW-1185">Reference proteome</keyword>
<dbReference type="PROSITE" id="PS50109">
    <property type="entry name" value="HIS_KIN"/>
    <property type="match status" value="1"/>
</dbReference>
<dbReference type="PRINTS" id="PR00344">
    <property type="entry name" value="BCTRLSENSOR"/>
</dbReference>
<gene>
    <name evidence="12" type="ORF">G4177_08265</name>
</gene>
<dbReference type="Gene3D" id="3.40.50.2300">
    <property type="match status" value="1"/>
</dbReference>
<evidence type="ECO:0000256" key="9">
    <source>
        <dbReference type="PROSITE-ProRule" id="PRU00169"/>
    </source>
</evidence>
<dbReference type="PANTHER" id="PTHR43065:SF10">
    <property type="entry name" value="PEROXIDE STRESS-ACTIVATED HISTIDINE KINASE MAK3"/>
    <property type="match status" value="1"/>
</dbReference>
<dbReference type="CDD" id="cd00082">
    <property type="entry name" value="HisKA"/>
    <property type="match status" value="1"/>
</dbReference>
<dbReference type="Pfam" id="PF00512">
    <property type="entry name" value="HisKA"/>
    <property type="match status" value="1"/>
</dbReference>
<evidence type="ECO:0000313" key="12">
    <source>
        <dbReference type="EMBL" id="MBE4748174.1"/>
    </source>
</evidence>
<dbReference type="InterPro" id="IPR036890">
    <property type="entry name" value="HATPase_C_sf"/>
</dbReference>
<dbReference type="SUPFAM" id="SSF52172">
    <property type="entry name" value="CheY-like"/>
    <property type="match status" value="1"/>
</dbReference>
<keyword evidence="3 9" id="KW-0597">Phosphoprotein</keyword>
<evidence type="ECO:0000256" key="4">
    <source>
        <dbReference type="ARBA" id="ARBA00022679"/>
    </source>
</evidence>
<dbReference type="InterPro" id="IPR036097">
    <property type="entry name" value="HisK_dim/P_sf"/>
</dbReference>
<keyword evidence="8" id="KW-0902">Two-component regulatory system</keyword>
<dbReference type="SMART" id="SM00387">
    <property type="entry name" value="HATPase_c"/>
    <property type="match status" value="1"/>
</dbReference>
<dbReference type="EMBL" id="JAAIYO010000002">
    <property type="protein sequence ID" value="MBE4748174.1"/>
    <property type="molecule type" value="Genomic_DNA"/>
</dbReference>
<dbReference type="Pfam" id="PF02518">
    <property type="entry name" value="HATPase_c"/>
    <property type="match status" value="1"/>
</dbReference>
<dbReference type="Gene3D" id="3.30.565.10">
    <property type="entry name" value="Histidine kinase-like ATPase, C-terminal domain"/>
    <property type="match status" value="1"/>
</dbReference>
<keyword evidence="6" id="KW-0418">Kinase</keyword>
<feature type="domain" description="Histidine kinase" evidence="10">
    <location>
        <begin position="160"/>
        <end position="371"/>
    </location>
</feature>
<keyword evidence="7" id="KW-0067">ATP-binding</keyword>
<dbReference type="InterPro" id="IPR003661">
    <property type="entry name" value="HisK_dim/P_dom"/>
</dbReference>
<evidence type="ECO:0000256" key="5">
    <source>
        <dbReference type="ARBA" id="ARBA00022741"/>
    </source>
</evidence>
<dbReference type="InterPro" id="IPR001789">
    <property type="entry name" value="Sig_transdc_resp-reg_receiver"/>
</dbReference>
<dbReference type="Pfam" id="PF00072">
    <property type="entry name" value="Response_reg"/>
    <property type="match status" value="1"/>
</dbReference>
<dbReference type="InterPro" id="IPR011006">
    <property type="entry name" value="CheY-like_superfamily"/>
</dbReference>
<dbReference type="Gene3D" id="1.10.287.130">
    <property type="match status" value="1"/>
</dbReference>
<dbReference type="CDD" id="cd00156">
    <property type="entry name" value="REC"/>
    <property type="match status" value="1"/>
</dbReference>
<evidence type="ECO:0000256" key="2">
    <source>
        <dbReference type="ARBA" id="ARBA00012438"/>
    </source>
</evidence>
<evidence type="ECO:0000256" key="8">
    <source>
        <dbReference type="ARBA" id="ARBA00023012"/>
    </source>
</evidence>
<dbReference type="SUPFAM" id="SSF55874">
    <property type="entry name" value="ATPase domain of HSP90 chaperone/DNA topoisomerase II/histidine kinase"/>
    <property type="match status" value="1"/>
</dbReference>
<proteinExistence type="predicted"/>
<evidence type="ECO:0000256" key="3">
    <source>
        <dbReference type="ARBA" id="ARBA00022553"/>
    </source>
</evidence>
<evidence type="ECO:0000256" key="7">
    <source>
        <dbReference type="ARBA" id="ARBA00022840"/>
    </source>
</evidence>
<dbReference type="InterPro" id="IPR005467">
    <property type="entry name" value="His_kinase_dom"/>
</dbReference>
<dbReference type="SUPFAM" id="SSF47384">
    <property type="entry name" value="Homodimeric domain of signal transducing histidine kinase"/>
    <property type="match status" value="1"/>
</dbReference>
<protein>
    <recommendedName>
        <fullName evidence="2">histidine kinase</fullName>
        <ecNumber evidence="2">2.7.13.3</ecNumber>
    </recommendedName>
</protein>
<organism evidence="12 13">
    <name type="scientific">Corallococcus soli</name>
    <dbReference type="NCBI Taxonomy" id="2710757"/>
    <lineage>
        <taxon>Bacteria</taxon>
        <taxon>Pseudomonadati</taxon>
        <taxon>Myxococcota</taxon>
        <taxon>Myxococcia</taxon>
        <taxon>Myxococcales</taxon>
        <taxon>Cystobacterineae</taxon>
        <taxon>Myxococcaceae</taxon>
        <taxon>Corallococcus</taxon>
    </lineage>
</organism>
<evidence type="ECO:0000259" key="10">
    <source>
        <dbReference type="PROSITE" id="PS50109"/>
    </source>
</evidence>